<dbReference type="PANTHER" id="PTHR43591:SF24">
    <property type="entry name" value="2-METHOXY-6-POLYPRENYL-1,4-BENZOQUINOL METHYLASE, MITOCHONDRIAL"/>
    <property type="match status" value="1"/>
</dbReference>
<dbReference type="InterPro" id="IPR013216">
    <property type="entry name" value="Methyltransf_11"/>
</dbReference>
<keyword evidence="2" id="KW-0489">Methyltransferase</keyword>
<dbReference type="Gene3D" id="3.40.50.150">
    <property type="entry name" value="Vaccinia Virus protein VP39"/>
    <property type="match status" value="1"/>
</dbReference>
<dbReference type="AlphaFoldDB" id="A0A6I6K399"/>
<proteinExistence type="predicted"/>
<dbReference type="SUPFAM" id="SSF53335">
    <property type="entry name" value="S-adenosyl-L-methionine-dependent methyltransferases"/>
    <property type="match status" value="1"/>
</dbReference>
<evidence type="ECO:0000313" key="3">
    <source>
        <dbReference type="Proteomes" id="UP000428260"/>
    </source>
</evidence>
<organism evidence="2 3">
    <name type="scientific">Maribellus comscasis</name>
    <dbReference type="NCBI Taxonomy" id="2681766"/>
    <lineage>
        <taxon>Bacteria</taxon>
        <taxon>Pseudomonadati</taxon>
        <taxon>Bacteroidota</taxon>
        <taxon>Bacteroidia</taxon>
        <taxon>Marinilabiliales</taxon>
        <taxon>Prolixibacteraceae</taxon>
        <taxon>Maribellus</taxon>
    </lineage>
</organism>
<dbReference type="EMBL" id="CP046401">
    <property type="protein sequence ID" value="QGY46053.1"/>
    <property type="molecule type" value="Genomic_DNA"/>
</dbReference>
<dbReference type="KEGG" id="mcos:GM418_20995"/>
<dbReference type="PANTHER" id="PTHR43591">
    <property type="entry name" value="METHYLTRANSFERASE"/>
    <property type="match status" value="1"/>
</dbReference>
<dbReference type="GO" id="GO:0008757">
    <property type="term" value="F:S-adenosylmethionine-dependent methyltransferase activity"/>
    <property type="evidence" value="ECO:0007669"/>
    <property type="project" value="InterPro"/>
</dbReference>
<keyword evidence="3" id="KW-1185">Reference proteome</keyword>
<name>A0A6I6K399_9BACT</name>
<gene>
    <name evidence="2" type="ORF">GM418_20995</name>
</gene>
<dbReference type="CDD" id="cd02440">
    <property type="entry name" value="AdoMet_MTases"/>
    <property type="match status" value="1"/>
</dbReference>
<protein>
    <submittedName>
        <fullName evidence="2">Methyltransferase domain-containing protein</fullName>
    </submittedName>
</protein>
<reference evidence="2 3" key="1">
    <citation type="submission" date="2019-11" db="EMBL/GenBank/DDBJ databases">
        <authorList>
            <person name="Zheng R.K."/>
            <person name="Sun C.M."/>
        </authorList>
    </citation>
    <scope>NUCLEOTIDE SEQUENCE [LARGE SCALE GENOMIC DNA]</scope>
    <source>
        <strain evidence="2 3">WC007</strain>
    </source>
</reference>
<dbReference type="Pfam" id="PF08241">
    <property type="entry name" value="Methyltransf_11"/>
    <property type="match status" value="1"/>
</dbReference>
<keyword evidence="2" id="KW-0808">Transferase</keyword>
<dbReference type="RefSeq" id="WP_158869191.1">
    <property type="nucleotide sequence ID" value="NZ_CP046401.1"/>
</dbReference>
<dbReference type="InterPro" id="IPR029063">
    <property type="entry name" value="SAM-dependent_MTases_sf"/>
</dbReference>
<dbReference type="Proteomes" id="UP000428260">
    <property type="component" value="Chromosome"/>
</dbReference>
<evidence type="ECO:0000313" key="2">
    <source>
        <dbReference type="EMBL" id="QGY46053.1"/>
    </source>
</evidence>
<feature type="domain" description="Methyltransferase type 11" evidence="1">
    <location>
        <begin position="42"/>
        <end position="138"/>
    </location>
</feature>
<sequence>MEQKRFNPAKLERLNNPERSKIFPVDSIVKLTNIENPEVIIDLGAGTAFFSIPFARLYKSCKIYACDISEIMVDWMAKNIVPEYGNIYPMKISDNQIPLNDNIADLIFMVNLHHELDDPEGTLKECYRLLKPNGVIVISDWKKEDMEHGPSLELRYEPYEVKEQLLGTGFYEIQDYMDFPNNFLVTAKK</sequence>
<accession>A0A6I6K399</accession>
<dbReference type="GO" id="GO:0032259">
    <property type="term" value="P:methylation"/>
    <property type="evidence" value="ECO:0007669"/>
    <property type="project" value="UniProtKB-KW"/>
</dbReference>
<evidence type="ECO:0000259" key="1">
    <source>
        <dbReference type="Pfam" id="PF08241"/>
    </source>
</evidence>